<gene>
    <name evidence="2" type="ORF">RHGRI_017422</name>
</gene>
<comment type="caution">
    <text evidence="2">The sequence shown here is derived from an EMBL/GenBank/DDBJ whole genome shotgun (WGS) entry which is preliminary data.</text>
</comment>
<keyword evidence="3" id="KW-1185">Reference proteome</keyword>
<dbReference type="Proteomes" id="UP000823749">
    <property type="component" value="Chromosome 6"/>
</dbReference>
<organism evidence="2 3">
    <name type="scientific">Rhododendron griersonianum</name>
    <dbReference type="NCBI Taxonomy" id="479676"/>
    <lineage>
        <taxon>Eukaryota</taxon>
        <taxon>Viridiplantae</taxon>
        <taxon>Streptophyta</taxon>
        <taxon>Embryophyta</taxon>
        <taxon>Tracheophyta</taxon>
        <taxon>Spermatophyta</taxon>
        <taxon>Magnoliopsida</taxon>
        <taxon>eudicotyledons</taxon>
        <taxon>Gunneridae</taxon>
        <taxon>Pentapetalae</taxon>
        <taxon>asterids</taxon>
        <taxon>Ericales</taxon>
        <taxon>Ericaceae</taxon>
        <taxon>Ericoideae</taxon>
        <taxon>Rhodoreae</taxon>
        <taxon>Rhododendron</taxon>
    </lineage>
</organism>
<evidence type="ECO:0000313" key="3">
    <source>
        <dbReference type="Proteomes" id="UP000823749"/>
    </source>
</evidence>
<reference evidence="2 3" key="1">
    <citation type="submission" date="2020-08" db="EMBL/GenBank/DDBJ databases">
        <title>Plant Genome Project.</title>
        <authorList>
            <person name="Zhang R.-G."/>
        </authorList>
    </citation>
    <scope>NUCLEOTIDE SEQUENCE [LARGE SCALE GENOMIC DNA]</scope>
    <source>
        <strain evidence="2">WSP0</strain>
        <tissue evidence="2">Leaf</tissue>
    </source>
</reference>
<dbReference type="InterPro" id="IPR014848">
    <property type="entry name" value="Rgp1"/>
</dbReference>
<dbReference type="EMBL" id="JACTNZ010000006">
    <property type="protein sequence ID" value="KAG5544954.1"/>
    <property type="molecule type" value="Genomic_DNA"/>
</dbReference>
<evidence type="ECO:0000313" key="2">
    <source>
        <dbReference type="EMBL" id="KAG5544954.1"/>
    </source>
</evidence>
<evidence type="ECO:0008006" key="4">
    <source>
        <dbReference type="Google" id="ProtNLM"/>
    </source>
</evidence>
<sequence>MPPPKPLRGFSFFGRGGDSANSRGGSKAVPPPSLNLQTDRDVYKPGDPVVVTIEIRNNSPSSGLGMNNGATTSSSSSGNSDAAESSLLIERLAFEIKGIEKLDTQWFTTQKSSPDLKQRRGRFLHSKVSVALRFDSNSIRHLIGLVSFVSNSIRPLIGLVSFAWSADTSCEYVFMDCSATSLVSNQIINCGATKTFSMHRPPILCELFYQALYHHLTGVLQFDICIILDACYPANLWYWRMDTLMKNQVLILPSWKLEFHCKSGSLKQPMAYQLKKAGVMATPNETYDGVEEGYESSRDEISSVSSYNPTKENLHTAFGSSLSLQSSVGRFSNPDASYLKERTSIHSYMPLPQLSVAEVLYDSGGDILTPRKSSATGSPSQQLKHSKSLHTDDDLRVASVPGAVEPLACNSLLYLFYVAENFIRGRSYNIRLDDQVLLRFSPKSSDSSYYFSDMIGGTLTFFNEEGSRRCLELSITLEMSETINRRFVHPSRRHSPTITKFFKTIKIVVSGGMEEVGKLVVQPCEKCASCVVVSGQRRHSGGWFMLHRVQSDHHEVVADLLQTSFLFSIPMDGPMSFSTPRISVQWALRFEFFTTPKNVDWTRFEHPLLIEGRDKCEWVLPITVHAPPVGTPGIHTRSEKPVTLEPLWLRT</sequence>
<name>A0AAV6JXR8_9ERIC</name>
<proteinExistence type="predicted"/>
<feature type="compositionally biased region" description="Low complexity" evidence="1">
    <location>
        <begin position="67"/>
        <end position="81"/>
    </location>
</feature>
<dbReference type="Pfam" id="PF08737">
    <property type="entry name" value="Rgp1"/>
    <property type="match status" value="1"/>
</dbReference>
<evidence type="ECO:0000256" key="1">
    <source>
        <dbReference type="SAM" id="MobiDB-lite"/>
    </source>
</evidence>
<protein>
    <recommendedName>
        <fullName evidence="4">Reduced growth phenotype protein 1</fullName>
    </recommendedName>
</protein>
<dbReference type="AlphaFoldDB" id="A0AAV6JXR8"/>
<feature type="region of interest" description="Disordered" evidence="1">
    <location>
        <begin position="57"/>
        <end position="81"/>
    </location>
</feature>
<dbReference type="PANTHER" id="PTHR12507">
    <property type="entry name" value="REDUCED GROWTH PHENOTYPE 1 RGP1, YEAST -RELATED"/>
    <property type="match status" value="1"/>
</dbReference>
<dbReference type="EMBL" id="JACTNZ010000006">
    <property type="protein sequence ID" value="KAG5544955.1"/>
    <property type="molecule type" value="Genomic_DNA"/>
</dbReference>
<feature type="region of interest" description="Disordered" evidence="1">
    <location>
        <begin position="1"/>
        <end position="41"/>
    </location>
</feature>
<dbReference type="EMBL" id="JACTNZ010000006">
    <property type="protein sequence ID" value="KAG5544953.1"/>
    <property type="molecule type" value="Genomic_DNA"/>
</dbReference>
<accession>A0AAV6JXR8</accession>